<keyword evidence="1" id="KW-0732">Signal</keyword>
<evidence type="ECO:0000313" key="3">
    <source>
        <dbReference type="Proteomes" id="UP000014500"/>
    </source>
</evidence>
<evidence type="ECO:0000256" key="1">
    <source>
        <dbReference type="SAM" id="SignalP"/>
    </source>
</evidence>
<sequence length="75" mass="8701">MNSKVLILAVFFIVAISFAPEVETNQVISWQCTGQCAKWQWCRLKSFFNGSCVKPVGWIEKIPEREPEIRNKKNK</sequence>
<keyword evidence="3" id="KW-1185">Reference proteome</keyword>
<accession>T1ILW1</accession>
<dbReference type="AlphaFoldDB" id="T1ILW1"/>
<organism evidence="2 3">
    <name type="scientific">Strigamia maritima</name>
    <name type="common">European centipede</name>
    <name type="synonym">Geophilus maritimus</name>
    <dbReference type="NCBI Taxonomy" id="126957"/>
    <lineage>
        <taxon>Eukaryota</taxon>
        <taxon>Metazoa</taxon>
        <taxon>Ecdysozoa</taxon>
        <taxon>Arthropoda</taxon>
        <taxon>Myriapoda</taxon>
        <taxon>Chilopoda</taxon>
        <taxon>Pleurostigmophora</taxon>
        <taxon>Geophilomorpha</taxon>
        <taxon>Linotaeniidae</taxon>
        <taxon>Strigamia</taxon>
    </lineage>
</organism>
<protein>
    <recommendedName>
        <fullName evidence="4">Apple domain-containing protein</fullName>
    </recommendedName>
</protein>
<dbReference type="HOGENOM" id="CLU_2674214_0_0_1"/>
<dbReference type="Proteomes" id="UP000014500">
    <property type="component" value="Unassembled WGS sequence"/>
</dbReference>
<feature type="chain" id="PRO_5004578625" description="Apple domain-containing protein" evidence="1">
    <location>
        <begin position="25"/>
        <end position="75"/>
    </location>
</feature>
<reference evidence="2" key="2">
    <citation type="submission" date="2015-02" db="UniProtKB">
        <authorList>
            <consortium name="EnsemblMetazoa"/>
        </authorList>
    </citation>
    <scope>IDENTIFICATION</scope>
</reference>
<dbReference type="EMBL" id="JH430902">
    <property type="status" value="NOT_ANNOTATED_CDS"/>
    <property type="molecule type" value="Genomic_DNA"/>
</dbReference>
<evidence type="ECO:0008006" key="4">
    <source>
        <dbReference type="Google" id="ProtNLM"/>
    </source>
</evidence>
<name>T1ILW1_STRMM</name>
<proteinExistence type="predicted"/>
<reference evidence="3" key="1">
    <citation type="submission" date="2011-05" db="EMBL/GenBank/DDBJ databases">
        <authorList>
            <person name="Richards S.R."/>
            <person name="Qu J."/>
            <person name="Jiang H."/>
            <person name="Jhangiani S.N."/>
            <person name="Agravi P."/>
            <person name="Goodspeed R."/>
            <person name="Gross S."/>
            <person name="Mandapat C."/>
            <person name="Jackson L."/>
            <person name="Mathew T."/>
            <person name="Pu L."/>
            <person name="Thornton R."/>
            <person name="Saada N."/>
            <person name="Wilczek-Boney K.B."/>
            <person name="Lee S."/>
            <person name="Kovar C."/>
            <person name="Wu Y."/>
            <person name="Scherer S.E."/>
            <person name="Worley K.C."/>
            <person name="Muzny D.M."/>
            <person name="Gibbs R."/>
        </authorList>
    </citation>
    <scope>NUCLEOTIDE SEQUENCE</scope>
    <source>
        <strain evidence="3">Brora</strain>
    </source>
</reference>
<evidence type="ECO:0000313" key="2">
    <source>
        <dbReference type="EnsemblMetazoa" id="SMAR001950-PA"/>
    </source>
</evidence>
<feature type="signal peptide" evidence="1">
    <location>
        <begin position="1"/>
        <end position="24"/>
    </location>
</feature>
<dbReference type="EnsemblMetazoa" id="SMAR001950-RA">
    <property type="protein sequence ID" value="SMAR001950-PA"/>
    <property type="gene ID" value="SMAR001950"/>
</dbReference>